<accession>A0A7K7LG44</accession>
<evidence type="ECO:0000256" key="2">
    <source>
        <dbReference type="ARBA" id="ARBA00022964"/>
    </source>
</evidence>
<evidence type="ECO:0000313" key="6">
    <source>
        <dbReference type="Proteomes" id="UP000525565"/>
    </source>
</evidence>
<feature type="domain" description="Lipoxygenase" evidence="4">
    <location>
        <begin position="1"/>
        <end position="124"/>
    </location>
</feature>
<gene>
    <name evidence="5" type="primary">Alox15b</name>
    <name evidence="5" type="ORF">ASASCU_R16344</name>
</gene>
<dbReference type="InterPro" id="IPR036226">
    <property type="entry name" value="LipOase_C_sf"/>
</dbReference>
<comment type="caution">
    <text evidence="5">The sequence shown here is derived from an EMBL/GenBank/DDBJ whole genome shotgun (WGS) entry which is preliminary data.</text>
</comment>
<protein>
    <submittedName>
        <fullName evidence="5">LX15B lipoxygenase</fullName>
    </submittedName>
</protein>
<evidence type="ECO:0000259" key="4">
    <source>
        <dbReference type="PROSITE" id="PS51393"/>
    </source>
</evidence>
<evidence type="ECO:0000256" key="3">
    <source>
        <dbReference type="ARBA" id="ARBA00023002"/>
    </source>
</evidence>
<dbReference type="Gene3D" id="1.20.245.10">
    <property type="entry name" value="Lipoxygenase-1, Domain 5"/>
    <property type="match status" value="1"/>
</dbReference>
<feature type="non-terminal residue" evidence="5">
    <location>
        <position position="1"/>
    </location>
</feature>
<dbReference type="GO" id="GO:0034440">
    <property type="term" value="P:lipid oxidation"/>
    <property type="evidence" value="ECO:0007669"/>
    <property type="project" value="InterPro"/>
</dbReference>
<dbReference type="InterPro" id="IPR000907">
    <property type="entry name" value="LipOase"/>
</dbReference>
<dbReference type="EMBL" id="VZSO01002732">
    <property type="protein sequence ID" value="NWZ29733.1"/>
    <property type="molecule type" value="Genomic_DNA"/>
</dbReference>
<keyword evidence="6" id="KW-1185">Reference proteome</keyword>
<keyword evidence="1" id="KW-0479">Metal-binding</keyword>
<keyword evidence="3" id="KW-0560">Oxidoreductase</keyword>
<dbReference type="AlphaFoldDB" id="A0A7K7LG44"/>
<sequence length="124" mass="13804">RLAPFAPGLPWALPLGSAPDPDLDFSLPRAAAFYLRAGAANLETKLKGFLDRPMSWESIEAITRVFCFYRTPVTEYVVRHWRDDAFFGAQYLSGVNPVLLRRCPRLPPNFAVTPPHGGPQPGPR</sequence>
<evidence type="ECO:0000256" key="1">
    <source>
        <dbReference type="ARBA" id="ARBA00022723"/>
    </source>
</evidence>
<dbReference type="PROSITE" id="PS51393">
    <property type="entry name" value="LIPOXYGENASE_3"/>
    <property type="match status" value="1"/>
</dbReference>
<proteinExistence type="predicted"/>
<dbReference type="InterPro" id="IPR013819">
    <property type="entry name" value="LipOase_C"/>
</dbReference>
<dbReference type="GO" id="GO:0046872">
    <property type="term" value="F:metal ion binding"/>
    <property type="evidence" value="ECO:0007669"/>
    <property type="project" value="UniProtKB-KW"/>
</dbReference>
<keyword evidence="2" id="KW-0223">Dioxygenase</keyword>
<dbReference type="Proteomes" id="UP000525565">
    <property type="component" value="Unassembled WGS sequence"/>
</dbReference>
<organism evidence="5 6">
    <name type="scientific">Asarcornis scutulata</name>
    <dbReference type="NCBI Taxonomy" id="75869"/>
    <lineage>
        <taxon>Eukaryota</taxon>
        <taxon>Metazoa</taxon>
        <taxon>Chordata</taxon>
        <taxon>Craniata</taxon>
        <taxon>Vertebrata</taxon>
        <taxon>Euteleostomi</taxon>
        <taxon>Archelosauria</taxon>
        <taxon>Archosauria</taxon>
        <taxon>Dinosauria</taxon>
        <taxon>Saurischia</taxon>
        <taxon>Theropoda</taxon>
        <taxon>Coelurosauria</taxon>
        <taxon>Aves</taxon>
        <taxon>Neognathae</taxon>
        <taxon>Galloanserae</taxon>
        <taxon>Anseriformes</taxon>
        <taxon>Anatidae</taxon>
        <taxon>Anatinae</taxon>
        <taxon>Asarcornis</taxon>
    </lineage>
</organism>
<dbReference type="PANTHER" id="PTHR11771">
    <property type="entry name" value="LIPOXYGENASE"/>
    <property type="match status" value="1"/>
</dbReference>
<dbReference type="GO" id="GO:0016702">
    <property type="term" value="F:oxidoreductase activity, acting on single donors with incorporation of molecular oxygen, incorporation of two atoms of oxygen"/>
    <property type="evidence" value="ECO:0007669"/>
    <property type="project" value="InterPro"/>
</dbReference>
<name>A0A7K7LG44_9AVES</name>
<feature type="non-terminal residue" evidence="5">
    <location>
        <position position="124"/>
    </location>
</feature>
<reference evidence="5 6" key="1">
    <citation type="submission" date="2019-09" db="EMBL/GenBank/DDBJ databases">
        <title>Bird 10,000 Genomes (B10K) Project - Family phase.</title>
        <authorList>
            <person name="Zhang G."/>
        </authorList>
    </citation>
    <scope>NUCLEOTIDE SEQUENCE [LARGE SCALE GENOMIC DNA]</scope>
    <source>
        <strain evidence="5">OUT-0051</strain>
        <tissue evidence="5">Kidney</tissue>
    </source>
</reference>
<dbReference type="SUPFAM" id="SSF48484">
    <property type="entry name" value="Lipoxigenase"/>
    <property type="match status" value="1"/>
</dbReference>
<evidence type="ECO:0000313" key="5">
    <source>
        <dbReference type="EMBL" id="NWZ29733.1"/>
    </source>
</evidence>